<evidence type="ECO:0000313" key="3">
    <source>
        <dbReference type="Proteomes" id="UP001172681"/>
    </source>
</evidence>
<feature type="compositionally biased region" description="Low complexity" evidence="1">
    <location>
        <begin position="375"/>
        <end position="392"/>
    </location>
</feature>
<feature type="compositionally biased region" description="Gly residues" evidence="1">
    <location>
        <begin position="335"/>
        <end position="367"/>
    </location>
</feature>
<sequence>MEEFSQSRGDDDLFDDEIVPFENDPTPEQVAVQLDQVSLDPTPTPPPPPPAVDQKSTSAPSTAPAAAPAPAPGNNNFPGFRDSKPRGRGGRGAAPRGGGQQSRGGLSDSKWAPKPAKQADTSTTRRRDPETTPEVQTETTTTLTTSAPASGSGTEAHEPEPPAQTEGGDESAPTTAAPNAPSAPANARPPAVRGDRSATGGTRKPKLTEEELSAKLAAAKERSQNLAAAHARAQADAANFEERERIAQQKREKDRIERKVMDNEREKNRQRKMAVMGGREWDAGKNEDDFNNKFNGRGAAAGRRGYQGTMTPEQQYQAEQDDLRQYEWHGDRARGGGGRGRARGGRGAGGGRGRGGGARGGWGGGENGAAPPPDLAADADFPALPTTTAAPDSENKTSDGTPMTKPKMSRWDSGTLSPSGDGGGGGSWAEQVESSEADKIENTVKT</sequence>
<feature type="compositionally biased region" description="Low complexity" evidence="1">
    <location>
        <begin position="171"/>
        <end position="191"/>
    </location>
</feature>
<dbReference type="Proteomes" id="UP001172681">
    <property type="component" value="Unassembled WGS sequence"/>
</dbReference>
<reference evidence="2" key="1">
    <citation type="submission" date="2022-10" db="EMBL/GenBank/DDBJ databases">
        <title>Culturing micro-colonial fungi from biological soil crusts in the Mojave desert and describing Neophaeococcomyces mojavensis, and introducing the new genera and species Taxawa tesnikishii.</title>
        <authorList>
            <person name="Kurbessoian T."/>
            <person name="Stajich J.E."/>
        </authorList>
    </citation>
    <scope>NUCLEOTIDE SEQUENCE</scope>
    <source>
        <strain evidence="2">TK_35</strain>
    </source>
</reference>
<feature type="compositionally biased region" description="Low complexity" evidence="1">
    <location>
        <begin position="56"/>
        <end position="68"/>
    </location>
</feature>
<accession>A0AA39D0M5</accession>
<feature type="compositionally biased region" description="Low complexity" evidence="1">
    <location>
        <begin position="132"/>
        <end position="154"/>
    </location>
</feature>
<feature type="compositionally biased region" description="Gly residues" evidence="1">
    <location>
        <begin position="90"/>
        <end position="102"/>
    </location>
</feature>
<protein>
    <submittedName>
        <fullName evidence="2">Uncharacterized protein</fullName>
    </submittedName>
</protein>
<feature type="compositionally biased region" description="Basic and acidic residues" evidence="1">
    <location>
        <begin position="279"/>
        <end position="291"/>
    </location>
</feature>
<feature type="compositionally biased region" description="Pro residues" evidence="1">
    <location>
        <begin position="42"/>
        <end position="51"/>
    </location>
</feature>
<proteinExistence type="predicted"/>
<feature type="compositionally biased region" description="Low complexity" evidence="1">
    <location>
        <begin position="227"/>
        <end position="238"/>
    </location>
</feature>
<feature type="region of interest" description="Disordered" evidence="1">
    <location>
        <begin position="1"/>
        <end position="446"/>
    </location>
</feature>
<feature type="compositionally biased region" description="Basic and acidic residues" evidence="1">
    <location>
        <begin position="206"/>
        <end position="223"/>
    </location>
</feature>
<organism evidence="2 3">
    <name type="scientific">Knufia peltigerae</name>
    <dbReference type="NCBI Taxonomy" id="1002370"/>
    <lineage>
        <taxon>Eukaryota</taxon>
        <taxon>Fungi</taxon>
        <taxon>Dikarya</taxon>
        <taxon>Ascomycota</taxon>
        <taxon>Pezizomycotina</taxon>
        <taxon>Eurotiomycetes</taxon>
        <taxon>Chaetothyriomycetidae</taxon>
        <taxon>Chaetothyriales</taxon>
        <taxon>Trichomeriaceae</taxon>
        <taxon>Knufia</taxon>
    </lineage>
</organism>
<dbReference type="AlphaFoldDB" id="A0AA39D0M5"/>
<name>A0AA39D0M5_9EURO</name>
<feature type="compositionally biased region" description="Basic and acidic residues" evidence="1">
    <location>
        <begin position="321"/>
        <end position="334"/>
    </location>
</feature>
<feature type="compositionally biased region" description="Basic and acidic residues" evidence="1">
    <location>
        <begin position="240"/>
        <end position="267"/>
    </location>
</feature>
<feature type="compositionally biased region" description="Basic and acidic residues" evidence="1">
    <location>
        <begin position="436"/>
        <end position="446"/>
    </location>
</feature>
<feature type="compositionally biased region" description="Polar residues" evidence="1">
    <location>
        <begin position="308"/>
        <end position="318"/>
    </location>
</feature>
<comment type="caution">
    <text evidence="2">The sequence shown here is derived from an EMBL/GenBank/DDBJ whole genome shotgun (WGS) entry which is preliminary data.</text>
</comment>
<dbReference type="EMBL" id="JAPDRN010000013">
    <property type="protein sequence ID" value="KAJ9640792.1"/>
    <property type="molecule type" value="Genomic_DNA"/>
</dbReference>
<evidence type="ECO:0000256" key="1">
    <source>
        <dbReference type="SAM" id="MobiDB-lite"/>
    </source>
</evidence>
<keyword evidence="3" id="KW-1185">Reference proteome</keyword>
<gene>
    <name evidence="2" type="ORF">H2204_003081</name>
</gene>
<evidence type="ECO:0000313" key="2">
    <source>
        <dbReference type="EMBL" id="KAJ9640792.1"/>
    </source>
</evidence>